<name>A0A6P1DTE2_9GAMM</name>
<evidence type="ECO:0000313" key="3">
    <source>
        <dbReference type="Proteomes" id="UP000471640"/>
    </source>
</evidence>
<keyword evidence="3" id="KW-1185">Reference proteome</keyword>
<dbReference type="EMBL" id="JAAIJR010000019">
    <property type="protein sequence ID" value="NEX19956.1"/>
    <property type="molecule type" value="Genomic_DNA"/>
</dbReference>
<gene>
    <name evidence="2" type="ORF">G3480_06455</name>
</gene>
<evidence type="ECO:0000313" key="2">
    <source>
        <dbReference type="EMBL" id="NEX19956.1"/>
    </source>
</evidence>
<keyword evidence="1" id="KW-0175">Coiled coil</keyword>
<dbReference type="AlphaFoldDB" id="A0A6P1DTE2"/>
<dbReference type="Proteomes" id="UP000471640">
    <property type="component" value="Unassembled WGS sequence"/>
</dbReference>
<organism evidence="2 3">
    <name type="scientific">Thiorhodococcus mannitoliphagus</name>
    <dbReference type="NCBI Taxonomy" id="329406"/>
    <lineage>
        <taxon>Bacteria</taxon>
        <taxon>Pseudomonadati</taxon>
        <taxon>Pseudomonadota</taxon>
        <taxon>Gammaproteobacteria</taxon>
        <taxon>Chromatiales</taxon>
        <taxon>Chromatiaceae</taxon>
        <taxon>Thiorhodococcus</taxon>
    </lineage>
</organism>
<reference evidence="3" key="1">
    <citation type="journal article" date="2020" name="Microbiol. Resour. Announc.">
        <title>Draft Genome Sequences of Thiorhodococcus mannitoliphagus and Thiorhodococcus minor, Purple Sulfur Photosynthetic Bacteria in the Gammaproteobacterial Family Chromatiaceae.</title>
        <authorList>
            <person name="Aviles F.A."/>
            <person name="Meyer T.E."/>
            <person name="Kyndt J.A."/>
        </authorList>
    </citation>
    <scope>NUCLEOTIDE SEQUENCE [LARGE SCALE GENOMIC DNA]</scope>
    <source>
        <strain evidence="3">DSM 18266</strain>
    </source>
</reference>
<accession>A0A6P1DTE2</accession>
<evidence type="ECO:0000256" key="1">
    <source>
        <dbReference type="SAM" id="Coils"/>
    </source>
</evidence>
<proteinExistence type="predicted"/>
<comment type="caution">
    <text evidence="2">The sequence shown here is derived from an EMBL/GenBank/DDBJ whole genome shotgun (WGS) entry which is preliminary data.</text>
</comment>
<reference evidence="2 3" key="2">
    <citation type="submission" date="2020-02" db="EMBL/GenBank/DDBJ databases">
        <title>Genome sequences of Thiorhodococcus mannitoliphagus and Thiorhodococcus minor, purple sulfur photosynthetic bacteria in the gammaproteobacterial family, Chromatiaceae.</title>
        <authorList>
            <person name="Aviles F.A."/>
            <person name="Meyer T.E."/>
            <person name="Kyndt J.A."/>
        </authorList>
    </citation>
    <scope>NUCLEOTIDE SEQUENCE [LARGE SCALE GENOMIC DNA]</scope>
    <source>
        <strain evidence="2 3">DSM 18266</strain>
    </source>
</reference>
<sequence>MMFFRSLFHDGGDAPGRYPKSQIEAAIERAVDGTDSRLRLLSGYRKRLLEPVVTALDHAVALVDELPEPLIAARERYHEEPKLSAVFASAEFMLEQFGRDRVLRNFLAGPGRYATQVTTLLRAERIEKHVLGRDLVDGQMRRDVPQVAVNFAGHHLVDPSADELETRRLLKQRAFDQVVTLALARIASAQVERVDLARQRDLLRRKLDALERGDLSFQPPQAGFHDRRSLVAELERITHQLHRLGTEDKVLQVHLEMVAEVLMDAGRQLWSRDISLHLDAMNIERHPRDPSGHRIILRELHTAQGRPAILLLLKLTPSDLPPPEDFLTAAERYLR</sequence>
<protein>
    <submittedName>
        <fullName evidence="2">Uncharacterized protein</fullName>
    </submittedName>
</protein>
<feature type="coiled-coil region" evidence="1">
    <location>
        <begin position="186"/>
        <end position="213"/>
    </location>
</feature>